<sequence length="72" mass="7553">MARCISCSAELQPAWKFCIYCGQKVEAVPAAIRPDVTEDAPRGHVTALALFGWGLGGLLAAITVVAVVVLNL</sequence>
<keyword evidence="1" id="KW-0472">Membrane</keyword>
<keyword evidence="3" id="KW-1185">Reference proteome</keyword>
<reference evidence="2" key="1">
    <citation type="journal article" date="2014" name="Int. J. Syst. Evol. Microbiol.">
        <title>Complete genome sequence of Corynebacterium casei LMG S-19264T (=DSM 44701T), isolated from a smear-ripened cheese.</title>
        <authorList>
            <consortium name="US DOE Joint Genome Institute (JGI-PGF)"/>
            <person name="Walter F."/>
            <person name="Albersmeier A."/>
            <person name="Kalinowski J."/>
            <person name="Ruckert C."/>
        </authorList>
    </citation>
    <scope>NUCLEOTIDE SEQUENCE</scope>
    <source>
        <strain evidence="2">CGMCC 1.12813</strain>
    </source>
</reference>
<keyword evidence="1" id="KW-1133">Transmembrane helix</keyword>
<dbReference type="RefSeq" id="WP_188511434.1">
    <property type="nucleotide sequence ID" value="NZ_BMGB01000002.1"/>
</dbReference>
<dbReference type="Proteomes" id="UP000606922">
    <property type="component" value="Unassembled WGS sequence"/>
</dbReference>
<name>A0A916ST26_9MICO</name>
<evidence type="ECO:0008006" key="4">
    <source>
        <dbReference type="Google" id="ProtNLM"/>
    </source>
</evidence>
<dbReference type="EMBL" id="BMGB01000002">
    <property type="protein sequence ID" value="GGB12391.1"/>
    <property type="molecule type" value="Genomic_DNA"/>
</dbReference>
<keyword evidence="1" id="KW-0812">Transmembrane</keyword>
<accession>A0A916ST26</accession>
<evidence type="ECO:0000256" key="1">
    <source>
        <dbReference type="SAM" id="Phobius"/>
    </source>
</evidence>
<protein>
    <recommendedName>
        <fullName evidence="4">Zinc ribbon domain-containing protein</fullName>
    </recommendedName>
</protein>
<reference evidence="2" key="2">
    <citation type="submission" date="2020-09" db="EMBL/GenBank/DDBJ databases">
        <authorList>
            <person name="Sun Q."/>
            <person name="Zhou Y."/>
        </authorList>
    </citation>
    <scope>NUCLEOTIDE SEQUENCE</scope>
    <source>
        <strain evidence="2">CGMCC 1.12813</strain>
    </source>
</reference>
<organism evidence="2 3">
    <name type="scientific">Conyzicola nivalis</name>
    <dbReference type="NCBI Taxonomy" id="1477021"/>
    <lineage>
        <taxon>Bacteria</taxon>
        <taxon>Bacillati</taxon>
        <taxon>Actinomycetota</taxon>
        <taxon>Actinomycetes</taxon>
        <taxon>Micrococcales</taxon>
        <taxon>Microbacteriaceae</taxon>
        <taxon>Conyzicola</taxon>
    </lineage>
</organism>
<comment type="caution">
    <text evidence="2">The sequence shown here is derived from an EMBL/GenBank/DDBJ whole genome shotgun (WGS) entry which is preliminary data.</text>
</comment>
<gene>
    <name evidence="2" type="ORF">GCM10010979_28400</name>
</gene>
<feature type="transmembrane region" description="Helical" evidence="1">
    <location>
        <begin position="50"/>
        <end position="70"/>
    </location>
</feature>
<evidence type="ECO:0000313" key="2">
    <source>
        <dbReference type="EMBL" id="GGB12391.1"/>
    </source>
</evidence>
<proteinExistence type="predicted"/>
<dbReference type="AlphaFoldDB" id="A0A916ST26"/>
<evidence type="ECO:0000313" key="3">
    <source>
        <dbReference type="Proteomes" id="UP000606922"/>
    </source>
</evidence>